<evidence type="ECO:0000256" key="5">
    <source>
        <dbReference type="ARBA" id="ARBA00022692"/>
    </source>
</evidence>
<keyword evidence="5 10" id="KW-0812">Transmembrane</keyword>
<protein>
    <recommendedName>
        <fullName evidence="3">dolichol kinase</fullName>
        <ecNumber evidence="3">2.7.1.108</ecNumber>
    </recommendedName>
</protein>
<feature type="transmembrane region" description="Helical" evidence="10">
    <location>
        <begin position="137"/>
        <end position="157"/>
    </location>
</feature>
<evidence type="ECO:0000313" key="11">
    <source>
        <dbReference type="EMBL" id="KAK9881932.1"/>
    </source>
</evidence>
<dbReference type="AlphaFoldDB" id="A0AAW1UN35"/>
<comment type="caution">
    <text evidence="11">The sequence shown here is derived from an EMBL/GenBank/DDBJ whole genome shotgun (WGS) entry which is preliminary data.</text>
</comment>
<dbReference type="PANTHER" id="PTHR13205">
    <property type="entry name" value="TRANSMEMBRANE PROTEIN 15-RELATED"/>
    <property type="match status" value="1"/>
</dbReference>
<feature type="transmembrane region" description="Helical" evidence="10">
    <location>
        <begin position="177"/>
        <end position="196"/>
    </location>
</feature>
<evidence type="ECO:0000256" key="3">
    <source>
        <dbReference type="ARBA" id="ARBA00012132"/>
    </source>
</evidence>
<feature type="transmembrane region" description="Helical" evidence="10">
    <location>
        <begin position="281"/>
        <end position="311"/>
    </location>
</feature>
<keyword evidence="4" id="KW-0808">Transferase</keyword>
<reference evidence="11 12" key="1">
    <citation type="submission" date="2023-03" db="EMBL/GenBank/DDBJ databases">
        <title>Genome insight into feeding habits of ladybird beetles.</title>
        <authorList>
            <person name="Li H.-S."/>
            <person name="Huang Y.-H."/>
            <person name="Pang H."/>
        </authorList>
    </citation>
    <scope>NUCLEOTIDE SEQUENCE [LARGE SCALE GENOMIC DNA]</scope>
    <source>
        <strain evidence="11">SYSU_2023b</strain>
        <tissue evidence="11">Whole body</tissue>
    </source>
</reference>
<dbReference type="Proteomes" id="UP001431783">
    <property type="component" value="Unassembled WGS sequence"/>
</dbReference>
<evidence type="ECO:0000256" key="10">
    <source>
        <dbReference type="SAM" id="Phobius"/>
    </source>
</evidence>
<dbReference type="InterPro" id="IPR032974">
    <property type="entry name" value="Polypren_kinase"/>
</dbReference>
<comment type="subcellular location">
    <subcellularLocation>
        <location evidence="1">Endoplasmic reticulum membrane</location>
        <topology evidence="1">Multi-pass membrane protein</topology>
    </subcellularLocation>
</comment>
<proteinExistence type="inferred from homology"/>
<keyword evidence="12" id="KW-1185">Reference proteome</keyword>
<keyword evidence="7" id="KW-0256">Endoplasmic reticulum</keyword>
<evidence type="ECO:0000256" key="7">
    <source>
        <dbReference type="ARBA" id="ARBA00022824"/>
    </source>
</evidence>
<evidence type="ECO:0000313" key="12">
    <source>
        <dbReference type="Proteomes" id="UP001431783"/>
    </source>
</evidence>
<gene>
    <name evidence="11" type="ORF">WA026_018126</name>
</gene>
<feature type="transmembrane region" description="Helical" evidence="10">
    <location>
        <begin position="371"/>
        <end position="394"/>
    </location>
</feature>
<evidence type="ECO:0000256" key="4">
    <source>
        <dbReference type="ARBA" id="ARBA00022679"/>
    </source>
</evidence>
<feature type="transmembrane region" description="Helical" evidence="10">
    <location>
        <begin position="203"/>
        <end position="223"/>
    </location>
</feature>
<dbReference type="GO" id="GO:0005789">
    <property type="term" value="C:endoplasmic reticulum membrane"/>
    <property type="evidence" value="ECO:0007669"/>
    <property type="project" value="UniProtKB-SubCell"/>
</dbReference>
<keyword evidence="6" id="KW-0418">Kinase</keyword>
<dbReference type="EMBL" id="JARQZJ010000071">
    <property type="protein sequence ID" value="KAK9881932.1"/>
    <property type="molecule type" value="Genomic_DNA"/>
</dbReference>
<feature type="transmembrane region" description="Helical" evidence="10">
    <location>
        <begin position="243"/>
        <end position="261"/>
    </location>
</feature>
<sequence length="475" mass="53740">MDEPQSISNNTDSRSSLGKNLNFELRPNASNGLWIMFLIPAALIISAFKHYVVLTSTYKFLPIFSIGIIWTNIFIINAMKKEDYVKFQQLWFFFPMSFMFFIFLDSGVLFSLYSGFFCTALYCKIYLLLLQTFPKSFTLGEAGITSQAFTILLYTTLPHFSNSMEEPIVKTIQSSTVIIQMEYFGILILCAFLYYFKIKSSISVYFWSFTILMITFLLPLHIFLRRSPILWVLSLLIENSSTIKIVMYWVICCCIATLFIIKKQNITEKASTSERKVFHILAAAVYIPGLIYACNLLYLGSGILLGIFFLLEILRKLSVPPLGKILQSSFLNLSDEKDAGNIALTPIYLLTGFTCPMWIHPAPCDVTDSSFFSFLPLMSGILSVGIGDTAASVLGSRYGKHYYKDSNKTMEGTLASILCQLLTVFILFQLGYIINMDILLMLRVSVATIVTSIIEAKTDQIDNAILPLIMYIILI</sequence>
<accession>A0AAW1UN35</accession>
<evidence type="ECO:0000256" key="6">
    <source>
        <dbReference type="ARBA" id="ARBA00022777"/>
    </source>
</evidence>
<dbReference type="GO" id="GO:0004168">
    <property type="term" value="F:dolichol kinase activity"/>
    <property type="evidence" value="ECO:0007669"/>
    <property type="project" value="UniProtKB-EC"/>
</dbReference>
<dbReference type="GO" id="GO:0043048">
    <property type="term" value="P:dolichyl monophosphate biosynthetic process"/>
    <property type="evidence" value="ECO:0007669"/>
    <property type="project" value="TreeGrafter"/>
</dbReference>
<feature type="transmembrane region" description="Helical" evidence="10">
    <location>
        <begin position="339"/>
        <end position="359"/>
    </location>
</feature>
<dbReference type="PANTHER" id="PTHR13205:SF15">
    <property type="entry name" value="DOLICHOL KINASE"/>
    <property type="match status" value="1"/>
</dbReference>
<evidence type="ECO:0000256" key="9">
    <source>
        <dbReference type="ARBA" id="ARBA00023136"/>
    </source>
</evidence>
<name>A0AAW1UN35_9CUCU</name>
<feature type="transmembrane region" description="Helical" evidence="10">
    <location>
        <begin position="58"/>
        <end position="75"/>
    </location>
</feature>
<keyword evidence="8 10" id="KW-1133">Transmembrane helix</keyword>
<evidence type="ECO:0000256" key="1">
    <source>
        <dbReference type="ARBA" id="ARBA00004477"/>
    </source>
</evidence>
<evidence type="ECO:0000256" key="8">
    <source>
        <dbReference type="ARBA" id="ARBA00022989"/>
    </source>
</evidence>
<feature type="transmembrane region" description="Helical" evidence="10">
    <location>
        <begin position="414"/>
        <end position="434"/>
    </location>
</feature>
<feature type="transmembrane region" description="Helical" evidence="10">
    <location>
        <begin position="33"/>
        <end position="52"/>
    </location>
</feature>
<evidence type="ECO:0000256" key="2">
    <source>
        <dbReference type="ARBA" id="ARBA00010794"/>
    </source>
</evidence>
<dbReference type="EC" id="2.7.1.108" evidence="3"/>
<keyword evidence="9 10" id="KW-0472">Membrane</keyword>
<organism evidence="11 12">
    <name type="scientific">Henosepilachna vigintioctopunctata</name>
    <dbReference type="NCBI Taxonomy" id="420089"/>
    <lineage>
        <taxon>Eukaryota</taxon>
        <taxon>Metazoa</taxon>
        <taxon>Ecdysozoa</taxon>
        <taxon>Arthropoda</taxon>
        <taxon>Hexapoda</taxon>
        <taxon>Insecta</taxon>
        <taxon>Pterygota</taxon>
        <taxon>Neoptera</taxon>
        <taxon>Endopterygota</taxon>
        <taxon>Coleoptera</taxon>
        <taxon>Polyphaga</taxon>
        <taxon>Cucujiformia</taxon>
        <taxon>Coccinelloidea</taxon>
        <taxon>Coccinellidae</taxon>
        <taxon>Epilachninae</taxon>
        <taxon>Epilachnini</taxon>
        <taxon>Henosepilachna</taxon>
    </lineage>
</organism>
<comment type="similarity">
    <text evidence="2">Belongs to the polyprenol kinase family.</text>
</comment>